<comment type="similarity">
    <text evidence="6">Belongs to the exbB/tolQ family.</text>
</comment>
<dbReference type="Pfam" id="PF01618">
    <property type="entry name" value="MotA_ExbB"/>
    <property type="match status" value="1"/>
</dbReference>
<keyword evidence="5 7" id="KW-0472">Membrane</keyword>
<dbReference type="InterPro" id="IPR002898">
    <property type="entry name" value="MotA_ExbB_proton_chnl"/>
</dbReference>
<accession>A0A918JL85</accession>
<dbReference type="GO" id="GO:0017038">
    <property type="term" value="P:protein import"/>
    <property type="evidence" value="ECO:0007669"/>
    <property type="project" value="TreeGrafter"/>
</dbReference>
<keyword evidence="6" id="KW-0653">Protein transport</keyword>
<feature type="transmembrane region" description="Helical" evidence="7">
    <location>
        <begin position="17"/>
        <end position="38"/>
    </location>
</feature>
<feature type="transmembrane region" description="Helical" evidence="7">
    <location>
        <begin position="213"/>
        <end position="235"/>
    </location>
</feature>
<proteinExistence type="inferred from homology"/>
<evidence type="ECO:0000256" key="2">
    <source>
        <dbReference type="ARBA" id="ARBA00022475"/>
    </source>
</evidence>
<feature type="domain" description="MotA/TolQ/ExbB proton channel" evidence="8">
    <location>
        <begin position="140"/>
        <end position="246"/>
    </location>
</feature>
<dbReference type="InterPro" id="IPR050790">
    <property type="entry name" value="ExbB/TolQ_transport"/>
</dbReference>
<evidence type="ECO:0000256" key="3">
    <source>
        <dbReference type="ARBA" id="ARBA00022692"/>
    </source>
</evidence>
<gene>
    <name evidence="9" type="ORF">GCM10007391_13360</name>
</gene>
<keyword evidence="10" id="KW-1185">Reference proteome</keyword>
<evidence type="ECO:0000256" key="5">
    <source>
        <dbReference type="ARBA" id="ARBA00023136"/>
    </source>
</evidence>
<dbReference type="GO" id="GO:0005886">
    <property type="term" value="C:plasma membrane"/>
    <property type="evidence" value="ECO:0007669"/>
    <property type="project" value="UniProtKB-SubCell"/>
</dbReference>
<protein>
    <recommendedName>
        <fullName evidence="8">MotA/TolQ/ExbB proton channel domain-containing protein</fullName>
    </recommendedName>
</protein>
<name>A0A918JL85_9ALTE</name>
<feature type="transmembrane region" description="Helical" evidence="7">
    <location>
        <begin position="172"/>
        <end position="193"/>
    </location>
</feature>
<comment type="caution">
    <text evidence="9">The sequence shown here is derived from an EMBL/GenBank/DDBJ whole genome shotgun (WGS) entry which is preliminary data.</text>
</comment>
<evidence type="ECO:0000313" key="10">
    <source>
        <dbReference type="Proteomes" id="UP000631300"/>
    </source>
</evidence>
<evidence type="ECO:0000256" key="4">
    <source>
        <dbReference type="ARBA" id="ARBA00022989"/>
    </source>
</evidence>
<evidence type="ECO:0000256" key="7">
    <source>
        <dbReference type="SAM" id="Phobius"/>
    </source>
</evidence>
<evidence type="ECO:0000259" key="8">
    <source>
        <dbReference type="Pfam" id="PF01618"/>
    </source>
</evidence>
<evidence type="ECO:0000313" key="9">
    <source>
        <dbReference type="EMBL" id="GGW81501.1"/>
    </source>
</evidence>
<evidence type="ECO:0000256" key="1">
    <source>
        <dbReference type="ARBA" id="ARBA00004651"/>
    </source>
</evidence>
<dbReference type="EMBL" id="BMXP01000002">
    <property type="protein sequence ID" value="GGW81501.1"/>
    <property type="molecule type" value="Genomic_DNA"/>
</dbReference>
<dbReference type="PANTHER" id="PTHR30625:SF11">
    <property type="entry name" value="MOTA_TOLQ_EXBB PROTON CHANNEL DOMAIN-CONTAINING PROTEIN"/>
    <property type="match status" value="1"/>
</dbReference>
<reference evidence="9" key="2">
    <citation type="submission" date="2020-09" db="EMBL/GenBank/DDBJ databases">
        <authorList>
            <person name="Sun Q."/>
            <person name="Kim S."/>
        </authorList>
    </citation>
    <scope>NUCLEOTIDE SEQUENCE</scope>
    <source>
        <strain evidence="9">KCTC 22164</strain>
    </source>
</reference>
<comment type="subcellular location">
    <subcellularLocation>
        <location evidence="1">Cell membrane</location>
        <topology evidence="1">Multi-pass membrane protein</topology>
    </subcellularLocation>
    <subcellularLocation>
        <location evidence="6">Membrane</location>
        <topology evidence="6">Multi-pass membrane protein</topology>
    </subcellularLocation>
</comment>
<organism evidence="9 10">
    <name type="scientific">Alteromonas halophila</name>
    <dbReference type="NCBI Taxonomy" id="516698"/>
    <lineage>
        <taxon>Bacteria</taxon>
        <taxon>Pseudomonadati</taxon>
        <taxon>Pseudomonadota</taxon>
        <taxon>Gammaproteobacteria</taxon>
        <taxon>Alteromonadales</taxon>
        <taxon>Alteromonadaceae</taxon>
        <taxon>Alteromonas/Salinimonas group</taxon>
        <taxon>Alteromonas</taxon>
    </lineage>
</organism>
<dbReference type="PANTHER" id="PTHR30625">
    <property type="entry name" value="PROTEIN TOLQ"/>
    <property type="match status" value="1"/>
</dbReference>
<reference evidence="9" key="1">
    <citation type="journal article" date="2014" name="Int. J. Syst. Evol. Microbiol.">
        <title>Complete genome sequence of Corynebacterium casei LMG S-19264T (=DSM 44701T), isolated from a smear-ripened cheese.</title>
        <authorList>
            <consortium name="US DOE Joint Genome Institute (JGI-PGF)"/>
            <person name="Walter F."/>
            <person name="Albersmeier A."/>
            <person name="Kalinowski J."/>
            <person name="Ruckert C."/>
        </authorList>
    </citation>
    <scope>NUCLEOTIDE SEQUENCE</scope>
    <source>
        <strain evidence="9">KCTC 22164</strain>
    </source>
</reference>
<keyword evidence="2" id="KW-1003">Cell membrane</keyword>
<sequence>MQKTMQKNSTLSMNPSLLVSGSVLLAIFIVVHFLYAGVIRPAAESVMATQGTAALSSLWVILKDVEQQMCMSLMFFCLFLMAYKLWKLIDEEEIYTRDLLPEHDKASALDVDAAIGELEASPYKETPAYMTWLNCIRRYRNTSNVQHAADAIESSVETIATQLESGNNMIRYIIWAIPSIGFVGTVRGIGAALAQADAALDGDIAGMTASLGVAFNSTLVALFISLILMLFMHLLNSRQDKMVIRTQESCERHLLSHLHN</sequence>
<dbReference type="Proteomes" id="UP000631300">
    <property type="component" value="Unassembled WGS sequence"/>
</dbReference>
<feature type="transmembrane region" description="Helical" evidence="7">
    <location>
        <begin position="68"/>
        <end position="86"/>
    </location>
</feature>
<evidence type="ECO:0000256" key="6">
    <source>
        <dbReference type="RuleBase" id="RU004057"/>
    </source>
</evidence>
<keyword evidence="4 7" id="KW-1133">Transmembrane helix</keyword>
<keyword evidence="6" id="KW-0813">Transport</keyword>
<keyword evidence="3 7" id="KW-0812">Transmembrane</keyword>
<dbReference type="AlphaFoldDB" id="A0A918JL85"/>